<feature type="domain" description="Haemolysin activator HlyB C-terminal" evidence="5">
    <location>
        <begin position="217"/>
        <end position="521"/>
    </location>
</feature>
<dbReference type="InterPro" id="IPR013686">
    <property type="entry name" value="Polypept-transport_assoc_ShlB"/>
</dbReference>
<evidence type="ECO:0000313" key="8">
    <source>
        <dbReference type="Proteomes" id="UP000248857"/>
    </source>
</evidence>
<dbReference type="AlphaFoldDB" id="A0A2W1JHQ0"/>
<evidence type="ECO:0000259" key="5">
    <source>
        <dbReference type="Pfam" id="PF03865"/>
    </source>
</evidence>
<dbReference type="EMBL" id="PQWO01000031">
    <property type="protein sequence ID" value="PZD70652.1"/>
    <property type="molecule type" value="Genomic_DNA"/>
</dbReference>
<keyword evidence="8" id="KW-1185">Reference proteome</keyword>
<dbReference type="Gene3D" id="2.40.160.50">
    <property type="entry name" value="membrane protein fhac: a member of the omp85/tpsb transporter family"/>
    <property type="match status" value="1"/>
</dbReference>
<dbReference type="GO" id="GO:0046819">
    <property type="term" value="P:protein secretion by the type V secretion system"/>
    <property type="evidence" value="ECO:0007669"/>
    <property type="project" value="TreeGrafter"/>
</dbReference>
<dbReference type="GO" id="GO:0008320">
    <property type="term" value="F:protein transmembrane transporter activity"/>
    <property type="evidence" value="ECO:0007669"/>
    <property type="project" value="TreeGrafter"/>
</dbReference>
<sequence>MFTASLLTLTPVLAPVWSQTNPLPNSLESLPPVRPIDPNPIDLPTAPKPTTPILPKSISPSSPIESSSPEVPEASFFVETIEVLGATVLQEEIEAEVQALENQTVTLEQLLDLRTRIAKLYNDNGYITSGAFLPSNQNLSDGIIQIQVVEGQLEEIQIIGLKRLRKKYVRRRISPAAKVPLNQAELEKKLQLLQLNPLLKRVNAELTVGSSPGLNTLLVNVEQAREFHVGASIDNYRSPAIGSIQGSLNLAHDNFLGLGDRITAATSITAGLNLYDLGYTVPINARDGTIGVRYSNAASEIVASELRPLDISNDFESLSLELRQPVVKTPNTEIALGLSFDLQQNQSFLADQPFPFSQGPDADGIAKTRVLRFSQEWTQRQPRNVVALRSQFNLGVDVFDATVNVEGPSANFFSWVGQAQYVQRLPLRALLISRLSTQLTPDSLLNQERFGIGGISSVRGYASNQLLTDNGILGTVECQFPLTSNPNVLQLSPFIDAGKGWNNFGADPSPSALVGIGVGLRWQPIPDLSLRFDYGLPIVDLDDRGNSLQEQGFYFSLQYQPL</sequence>
<feature type="region of interest" description="Disordered" evidence="4">
    <location>
        <begin position="44"/>
        <end position="68"/>
    </location>
</feature>
<name>A0A2W1JHQ0_9CYAN</name>
<evidence type="ECO:0000313" key="7">
    <source>
        <dbReference type="EMBL" id="PZD70652.1"/>
    </source>
</evidence>
<dbReference type="GO" id="GO:0098046">
    <property type="term" value="C:type V protein secretion system complex"/>
    <property type="evidence" value="ECO:0007669"/>
    <property type="project" value="TreeGrafter"/>
</dbReference>
<evidence type="ECO:0000256" key="4">
    <source>
        <dbReference type="SAM" id="MobiDB-lite"/>
    </source>
</evidence>
<dbReference type="Proteomes" id="UP000248857">
    <property type="component" value="Unassembled WGS sequence"/>
</dbReference>
<feature type="compositionally biased region" description="Low complexity" evidence="4">
    <location>
        <begin position="53"/>
        <end position="68"/>
    </location>
</feature>
<dbReference type="Gene3D" id="3.10.20.310">
    <property type="entry name" value="membrane protein fhac"/>
    <property type="match status" value="1"/>
</dbReference>
<protein>
    <submittedName>
        <fullName evidence="7">Heme/hemopexin transporter protein HuxB</fullName>
    </submittedName>
</protein>
<proteinExistence type="predicted"/>
<dbReference type="InterPro" id="IPR051544">
    <property type="entry name" value="TPS_OM_transporter"/>
</dbReference>
<keyword evidence="2" id="KW-0812">Transmembrane</keyword>
<dbReference type="Pfam" id="PF08479">
    <property type="entry name" value="POTRA_2"/>
    <property type="match status" value="1"/>
</dbReference>
<gene>
    <name evidence="7" type="primary">hxuB_2</name>
    <name evidence="7" type="ORF">C1752_10373</name>
</gene>
<accession>A0A2W1JHQ0</accession>
<organism evidence="7 8">
    <name type="scientific">Acaryochloris thomasi RCC1774</name>
    <dbReference type="NCBI Taxonomy" id="1764569"/>
    <lineage>
        <taxon>Bacteria</taxon>
        <taxon>Bacillati</taxon>
        <taxon>Cyanobacteriota</taxon>
        <taxon>Cyanophyceae</taxon>
        <taxon>Acaryochloridales</taxon>
        <taxon>Acaryochloridaceae</taxon>
        <taxon>Acaryochloris</taxon>
        <taxon>Acaryochloris thomasi</taxon>
    </lineage>
</organism>
<evidence type="ECO:0000259" key="6">
    <source>
        <dbReference type="Pfam" id="PF08479"/>
    </source>
</evidence>
<keyword evidence="1" id="KW-1134">Transmembrane beta strand</keyword>
<dbReference type="InterPro" id="IPR005565">
    <property type="entry name" value="Hemolysn_activator_HlyB_C"/>
</dbReference>
<evidence type="ECO:0000256" key="1">
    <source>
        <dbReference type="ARBA" id="ARBA00022452"/>
    </source>
</evidence>
<evidence type="ECO:0000256" key="3">
    <source>
        <dbReference type="ARBA" id="ARBA00023237"/>
    </source>
</evidence>
<dbReference type="PANTHER" id="PTHR34597">
    <property type="entry name" value="SLR1661 PROTEIN"/>
    <property type="match status" value="1"/>
</dbReference>
<dbReference type="Pfam" id="PF03865">
    <property type="entry name" value="ShlB"/>
    <property type="match status" value="1"/>
</dbReference>
<reference evidence="7 8" key="1">
    <citation type="journal article" date="2018" name="Sci. Rep.">
        <title>A novel species of the marine cyanobacterium Acaryochloris with a unique pigment content and lifestyle.</title>
        <authorList>
            <person name="Partensky F."/>
            <person name="Six C."/>
            <person name="Ratin M."/>
            <person name="Garczarek L."/>
            <person name="Vaulot D."/>
            <person name="Probert I."/>
            <person name="Calteau A."/>
            <person name="Gourvil P."/>
            <person name="Marie D."/>
            <person name="Grebert T."/>
            <person name="Bouchier C."/>
            <person name="Le Panse S."/>
            <person name="Gachenot M."/>
            <person name="Rodriguez F."/>
            <person name="Garrido J.L."/>
        </authorList>
    </citation>
    <scope>NUCLEOTIDE SEQUENCE [LARGE SCALE GENOMIC DNA]</scope>
    <source>
        <strain evidence="7 8">RCC1774</strain>
    </source>
</reference>
<feature type="domain" description="Polypeptide-transport-associated ShlB-type" evidence="6">
    <location>
        <begin position="76"/>
        <end position="151"/>
    </location>
</feature>
<evidence type="ECO:0000256" key="2">
    <source>
        <dbReference type="ARBA" id="ARBA00022692"/>
    </source>
</evidence>
<keyword evidence="1" id="KW-0472">Membrane</keyword>
<keyword evidence="3" id="KW-0998">Cell outer membrane</keyword>
<comment type="caution">
    <text evidence="7">The sequence shown here is derived from an EMBL/GenBank/DDBJ whole genome shotgun (WGS) entry which is preliminary data.</text>
</comment>
<dbReference type="PANTHER" id="PTHR34597:SF3">
    <property type="entry name" value="OUTER MEMBRANE TRANSPORTER CDIB"/>
    <property type="match status" value="1"/>
</dbReference>